<feature type="region of interest" description="Disordered" evidence="1">
    <location>
        <begin position="1"/>
        <end position="133"/>
    </location>
</feature>
<keyword evidence="3" id="KW-1185">Reference proteome</keyword>
<evidence type="ECO:0000313" key="2">
    <source>
        <dbReference type="EMBL" id="KAG2653507.1"/>
    </source>
</evidence>
<accession>A0A8T0X3Y6</accession>
<dbReference type="EMBL" id="CM029038">
    <property type="protein sequence ID" value="KAG2653507.1"/>
    <property type="molecule type" value="Genomic_DNA"/>
</dbReference>
<feature type="compositionally biased region" description="Polar residues" evidence="1">
    <location>
        <begin position="1"/>
        <end position="11"/>
    </location>
</feature>
<reference evidence="2" key="1">
    <citation type="submission" date="2020-05" db="EMBL/GenBank/DDBJ databases">
        <title>WGS assembly of Panicum virgatum.</title>
        <authorList>
            <person name="Lovell J.T."/>
            <person name="Jenkins J."/>
            <person name="Shu S."/>
            <person name="Juenger T.E."/>
            <person name="Schmutz J."/>
        </authorList>
    </citation>
    <scope>NUCLEOTIDE SEQUENCE</scope>
    <source>
        <strain evidence="2">AP13</strain>
    </source>
</reference>
<evidence type="ECO:0000313" key="3">
    <source>
        <dbReference type="Proteomes" id="UP000823388"/>
    </source>
</evidence>
<protein>
    <submittedName>
        <fullName evidence="2">Uncharacterized protein</fullName>
    </submittedName>
</protein>
<name>A0A8T0X3Y6_PANVG</name>
<comment type="caution">
    <text evidence="2">The sequence shown here is derived from an EMBL/GenBank/DDBJ whole genome shotgun (WGS) entry which is preliminary data.</text>
</comment>
<proteinExistence type="predicted"/>
<dbReference type="AlphaFoldDB" id="A0A8T0X3Y6"/>
<organism evidence="2 3">
    <name type="scientific">Panicum virgatum</name>
    <name type="common">Blackwell switchgrass</name>
    <dbReference type="NCBI Taxonomy" id="38727"/>
    <lineage>
        <taxon>Eukaryota</taxon>
        <taxon>Viridiplantae</taxon>
        <taxon>Streptophyta</taxon>
        <taxon>Embryophyta</taxon>
        <taxon>Tracheophyta</taxon>
        <taxon>Spermatophyta</taxon>
        <taxon>Magnoliopsida</taxon>
        <taxon>Liliopsida</taxon>
        <taxon>Poales</taxon>
        <taxon>Poaceae</taxon>
        <taxon>PACMAD clade</taxon>
        <taxon>Panicoideae</taxon>
        <taxon>Panicodae</taxon>
        <taxon>Paniceae</taxon>
        <taxon>Panicinae</taxon>
        <taxon>Panicum</taxon>
        <taxon>Panicum sect. Hiantes</taxon>
    </lineage>
</organism>
<gene>
    <name evidence="2" type="ORF">PVAP13_1NG459519</name>
</gene>
<feature type="compositionally biased region" description="Polar residues" evidence="1">
    <location>
        <begin position="99"/>
        <end position="116"/>
    </location>
</feature>
<feature type="compositionally biased region" description="Basic and acidic residues" evidence="1">
    <location>
        <begin position="76"/>
        <end position="92"/>
    </location>
</feature>
<dbReference type="Proteomes" id="UP000823388">
    <property type="component" value="Chromosome 1N"/>
</dbReference>
<evidence type="ECO:0000256" key="1">
    <source>
        <dbReference type="SAM" id="MobiDB-lite"/>
    </source>
</evidence>
<sequence>MAQQVAGQGQETSERSSRIIRANLHRKASRGPAGEIAVELDRQAPRRTTASPLHHPPPPQTERYGSTTSAARQRRRDSGLGRRIDGEPHAHAGEPTGSMFPSNTAPAKPNSGETKTQPIPPSPHQPTPEQSNL</sequence>